<gene>
    <name evidence="1" type="ORF">ACIKP7_01400</name>
</gene>
<evidence type="ECO:0000313" key="2">
    <source>
        <dbReference type="Proteomes" id="UP001615411"/>
    </source>
</evidence>
<dbReference type="EMBL" id="JBIUGF010000002">
    <property type="protein sequence ID" value="MFJ1336778.1"/>
    <property type="molecule type" value="Genomic_DNA"/>
</dbReference>
<reference evidence="1" key="1">
    <citation type="submission" date="2024-10" db="EMBL/GenBank/DDBJ databases">
        <title>Aeromonas and Pseudomonas from the Cagarras Archipelago, Rio de Janeiro, Brazil.</title>
        <authorList>
            <person name="Canellas A.L.B."/>
            <person name="Laport M.S."/>
        </authorList>
    </citation>
    <scope>NUCLEOTIDE SEQUENCE</scope>
    <source>
        <strain evidence="1">ACP-7</strain>
    </source>
</reference>
<dbReference type="Proteomes" id="UP001615411">
    <property type="component" value="Unassembled WGS sequence"/>
</dbReference>
<organism evidence="1 2">
    <name type="scientific">Pseudomonas caricapapayae</name>
    <dbReference type="NCBI Taxonomy" id="46678"/>
    <lineage>
        <taxon>Bacteria</taxon>
        <taxon>Pseudomonadati</taxon>
        <taxon>Pseudomonadota</taxon>
        <taxon>Gammaproteobacteria</taxon>
        <taxon>Pseudomonadales</taxon>
        <taxon>Pseudomonadaceae</taxon>
        <taxon>Pseudomonas</taxon>
    </lineage>
</organism>
<sequence>MSHQFKPGDLAIITCGVNAGCCVTLISHHNSGRVILKNGLFTDAKPGEWRVEGQNLVARIGMRSKPERVPDGLIEEKYLMPIQGDFAPEQQKAKEAEPCL</sequence>
<comment type="caution">
    <text evidence="1">The sequence shown here is derived from an EMBL/GenBank/DDBJ whole genome shotgun (WGS) entry which is preliminary data.</text>
</comment>
<protein>
    <submittedName>
        <fullName evidence="1">Uncharacterized protein</fullName>
    </submittedName>
</protein>
<evidence type="ECO:0000313" key="1">
    <source>
        <dbReference type="EMBL" id="MFJ1336778.1"/>
    </source>
</evidence>
<keyword evidence="2" id="KW-1185">Reference proteome</keyword>
<proteinExistence type="predicted"/>
<accession>A0ACC7LPL0</accession>
<name>A0ACC7LPL0_9PSED</name>